<evidence type="ECO:0000313" key="2">
    <source>
        <dbReference type="EMBL" id="TGO01964.1"/>
    </source>
</evidence>
<proteinExistence type="predicted"/>
<keyword evidence="3" id="KW-1185">Reference proteome</keyword>
<comment type="caution">
    <text evidence="2">The sequence shown here is derived from an EMBL/GenBank/DDBJ whole genome shotgun (WGS) entry which is preliminary data.</text>
</comment>
<evidence type="ECO:0000256" key="1">
    <source>
        <dbReference type="SAM" id="MobiDB-lite"/>
    </source>
</evidence>
<dbReference type="SUPFAM" id="SSF56300">
    <property type="entry name" value="Metallo-dependent phosphatases"/>
    <property type="match status" value="1"/>
</dbReference>
<gene>
    <name evidence="2" type="ORF">PN36_33045</name>
</gene>
<feature type="region of interest" description="Disordered" evidence="1">
    <location>
        <begin position="1"/>
        <end position="26"/>
    </location>
</feature>
<dbReference type="AlphaFoldDB" id="A0A4E0RMI6"/>
<reference evidence="2 3" key="1">
    <citation type="journal article" date="2016" name="Front. Microbiol.">
        <title>Single-Cell (Meta-)Genomics of a Dimorphic Candidatus Thiomargarita nelsonii Reveals Genomic Plasticity.</title>
        <authorList>
            <person name="Flood B.E."/>
            <person name="Fliss P."/>
            <person name="Jones D.S."/>
            <person name="Dick G.J."/>
            <person name="Jain S."/>
            <person name="Kaster A.K."/>
            <person name="Winkel M."/>
            <person name="Mussmann M."/>
            <person name="Bailey J."/>
        </authorList>
    </citation>
    <scope>NUCLEOTIDE SEQUENCE [LARGE SCALE GENOMIC DNA]</scope>
    <source>
        <strain evidence="2">Hydrate Ridge</strain>
    </source>
</reference>
<dbReference type="Gene3D" id="3.60.21.10">
    <property type="match status" value="1"/>
</dbReference>
<dbReference type="EMBL" id="JSZA02000317">
    <property type="protein sequence ID" value="TGO01964.1"/>
    <property type="molecule type" value="Genomic_DNA"/>
</dbReference>
<dbReference type="InterPro" id="IPR029052">
    <property type="entry name" value="Metallo-depent_PP-like"/>
</dbReference>
<evidence type="ECO:0008006" key="4">
    <source>
        <dbReference type="Google" id="ProtNLM"/>
    </source>
</evidence>
<feature type="compositionally biased region" description="Basic residues" evidence="1">
    <location>
        <begin position="10"/>
        <end position="26"/>
    </location>
</feature>
<feature type="non-terminal residue" evidence="2">
    <location>
        <position position="1"/>
    </location>
</feature>
<protein>
    <recommendedName>
        <fullName evidence="4">Metallophosphoesterase</fullName>
    </recommendedName>
</protein>
<organism evidence="2 3">
    <name type="scientific">Candidatus Thiomargarita nelsonii</name>
    <dbReference type="NCBI Taxonomy" id="1003181"/>
    <lineage>
        <taxon>Bacteria</taxon>
        <taxon>Pseudomonadati</taxon>
        <taxon>Pseudomonadota</taxon>
        <taxon>Gammaproteobacteria</taxon>
        <taxon>Thiotrichales</taxon>
        <taxon>Thiotrichaceae</taxon>
        <taxon>Thiomargarita</taxon>
    </lineage>
</organism>
<evidence type="ECO:0000313" key="3">
    <source>
        <dbReference type="Proteomes" id="UP000030428"/>
    </source>
</evidence>
<dbReference type="Proteomes" id="UP000030428">
    <property type="component" value="Unassembled WGS sequence"/>
</dbReference>
<sequence>GIPPSTEHRARGKKARQKYRKAHRHGSTLSRFFSEADCHSAFNQSEKIDILMTHAGPQCPDLQSGSIYLTELAKRIRPKVHLFGHHHQVVEPCQGPGNSLLVGLEHLDFNKKGELKEGAWGILT</sequence>
<name>A0A4E0RMI6_9GAMM</name>
<accession>A0A4E0RMI6</accession>